<evidence type="ECO:0000256" key="5">
    <source>
        <dbReference type="ARBA" id="ARBA00022801"/>
    </source>
</evidence>
<evidence type="ECO:0000256" key="1">
    <source>
        <dbReference type="ARBA" id="ARBA00006620"/>
    </source>
</evidence>
<evidence type="ECO:0000256" key="3">
    <source>
        <dbReference type="ARBA" id="ARBA00022722"/>
    </source>
</evidence>
<dbReference type="Gene3D" id="3.30.920.30">
    <property type="entry name" value="Hypothetical protein"/>
    <property type="match status" value="1"/>
</dbReference>
<evidence type="ECO:0000313" key="8">
    <source>
        <dbReference type="EMBL" id="SNQ49524.1"/>
    </source>
</evidence>
<dbReference type="EMBL" id="FZMO01000268">
    <property type="protein sequence ID" value="SNQ49524.1"/>
    <property type="molecule type" value="Genomic_DNA"/>
</dbReference>
<evidence type="ECO:0000256" key="2">
    <source>
        <dbReference type="ARBA" id="ARBA00022649"/>
    </source>
</evidence>
<reference evidence="8 9" key="1">
    <citation type="submission" date="2017-06" db="EMBL/GenBank/DDBJ databases">
        <authorList>
            <person name="Kim H.J."/>
            <person name="Triplett B.A."/>
        </authorList>
    </citation>
    <scope>NUCLEOTIDE SEQUENCE [LARGE SCALE GENOMIC DNA]</scope>
    <source>
        <strain evidence="8">FRACA_ARgP5</strain>
    </source>
</reference>
<dbReference type="OrthoDB" id="9811409at2"/>
<evidence type="ECO:0000256" key="6">
    <source>
        <dbReference type="ARBA" id="ARBA00022884"/>
    </source>
</evidence>
<sequence>MTSALPRVSGSEVVRALRRAGFDEVSTRGSHCKLRSKTEARTVIVPLHRELATGTLASILRQAGMDAEELRTLLS</sequence>
<gene>
    <name evidence="8" type="ORF">FRACA_340034</name>
</gene>
<keyword evidence="4" id="KW-0255">Endonuclease</keyword>
<proteinExistence type="inferred from homology"/>
<keyword evidence="2" id="KW-1277">Toxin-antitoxin system</keyword>
<dbReference type="Pfam" id="PF07927">
    <property type="entry name" value="HicA_toxin"/>
    <property type="match status" value="1"/>
</dbReference>
<dbReference type="InterPro" id="IPR038570">
    <property type="entry name" value="HicA_sf"/>
</dbReference>
<comment type="similarity">
    <text evidence="1">Belongs to the HicA mRNA interferase family.</text>
</comment>
<dbReference type="RefSeq" id="WP_101832989.1">
    <property type="nucleotide sequence ID" value="NZ_FZMO01000268.1"/>
</dbReference>
<dbReference type="InterPro" id="IPR012933">
    <property type="entry name" value="HicA_mRNA_interferase"/>
</dbReference>
<dbReference type="AlphaFoldDB" id="A0A2I2KV38"/>
<keyword evidence="3" id="KW-0540">Nuclease</keyword>
<protein>
    <submittedName>
        <fullName evidence="8">YcfA family protein</fullName>
    </submittedName>
</protein>
<keyword evidence="7" id="KW-0346">Stress response</keyword>
<accession>A0A2I2KV38</accession>
<keyword evidence="5" id="KW-0378">Hydrolase</keyword>
<name>A0A2I2KV38_9ACTN</name>
<evidence type="ECO:0000313" key="9">
    <source>
        <dbReference type="Proteomes" id="UP000234331"/>
    </source>
</evidence>
<keyword evidence="6" id="KW-0694">RNA-binding</keyword>
<dbReference type="Proteomes" id="UP000234331">
    <property type="component" value="Unassembled WGS sequence"/>
</dbReference>
<organism evidence="8 9">
    <name type="scientific">Frankia canadensis</name>
    <dbReference type="NCBI Taxonomy" id="1836972"/>
    <lineage>
        <taxon>Bacteria</taxon>
        <taxon>Bacillati</taxon>
        <taxon>Actinomycetota</taxon>
        <taxon>Actinomycetes</taxon>
        <taxon>Frankiales</taxon>
        <taxon>Frankiaceae</taxon>
        <taxon>Frankia</taxon>
    </lineage>
</organism>
<dbReference type="GO" id="GO:0016787">
    <property type="term" value="F:hydrolase activity"/>
    <property type="evidence" value="ECO:0007669"/>
    <property type="project" value="UniProtKB-KW"/>
</dbReference>
<dbReference type="GO" id="GO:0004519">
    <property type="term" value="F:endonuclease activity"/>
    <property type="evidence" value="ECO:0007669"/>
    <property type="project" value="UniProtKB-KW"/>
</dbReference>
<keyword evidence="9" id="KW-1185">Reference proteome</keyword>
<dbReference type="GO" id="GO:0003729">
    <property type="term" value="F:mRNA binding"/>
    <property type="evidence" value="ECO:0007669"/>
    <property type="project" value="InterPro"/>
</dbReference>
<dbReference type="SUPFAM" id="SSF54786">
    <property type="entry name" value="YcfA/nrd intein domain"/>
    <property type="match status" value="1"/>
</dbReference>
<evidence type="ECO:0000256" key="7">
    <source>
        <dbReference type="ARBA" id="ARBA00023016"/>
    </source>
</evidence>
<evidence type="ECO:0000256" key="4">
    <source>
        <dbReference type="ARBA" id="ARBA00022759"/>
    </source>
</evidence>